<gene>
    <name evidence="1" type="ORF">DERP_008171</name>
</gene>
<protein>
    <submittedName>
        <fullName evidence="1">Uncharacterized protein</fullName>
    </submittedName>
</protein>
<organism evidence="1 2">
    <name type="scientific">Dermatophagoides pteronyssinus</name>
    <name type="common">European house dust mite</name>
    <dbReference type="NCBI Taxonomy" id="6956"/>
    <lineage>
        <taxon>Eukaryota</taxon>
        <taxon>Metazoa</taxon>
        <taxon>Ecdysozoa</taxon>
        <taxon>Arthropoda</taxon>
        <taxon>Chelicerata</taxon>
        <taxon>Arachnida</taxon>
        <taxon>Acari</taxon>
        <taxon>Acariformes</taxon>
        <taxon>Sarcoptiformes</taxon>
        <taxon>Astigmata</taxon>
        <taxon>Psoroptidia</taxon>
        <taxon>Analgoidea</taxon>
        <taxon>Pyroglyphidae</taxon>
        <taxon>Dermatophagoidinae</taxon>
        <taxon>Dermatophagoides</taxon>
    </lineage>
</organism>
<reference evidence="1 2" key="2">
    <citation type="journal article" date="2022" name="Mol. Biol. Evol.">
        <title>Comparative Genomics Reveals Insights into the Divergent Evolution of Astigmatic Mites and Household Pest Adaptations.</title>
        <authorList>
            <person name="Xiong Q."/>
            <person name="Wan A.T."/>
            <person name="Liu X."/>
            <person name="Fung C.S."/>
            <person name="Xiao X."/>
            <person name="Malainual N."/>
            <person name="Hou J."/>
            <person name="Wang L."/>
            <person name="Wang M."/>
            <person name="Yang K.Y."/>
            <person name="Cui Y."/>
            <person name="Leung E.L."/>
            <person name="Nong W."/>
            <person name="Shin S.K."/>
            <person name="Au S.W."/>
            <person name="Jeong K.Y."/>
            <person name="Chew F.T."/>
            <person name="Hui J.H."/>
            <person name="Leung T.F."/>
            <person name="Tungtrongchitr A."/>
            <person name="Zhong N."/>
            <person name="Liu Z."/>
            <person name="Tsui S.K."/>
        </authorList>
    </citation>
    <scope>NUCLEOTIDE SEQUENCE [LARGE SCALE GENOMIC DNA]</scope>
    <source>
        <strain evidence="1">Derp</strain>
    </source>
</reference>
<keyword evidence="2" id="KW-1185">Reference proteome</keyword>
<accession>A0ABQ8JKD7</accession>
<name>A0ABQ8JKD7_DERPT</name>
<evidence type="ECO:0000313" key="1">
    <source>
        <dbReference type="EMBL" id="KAH9422907.1"/>
    </source>
</evidence>
<comment type="caution">
    <text evidence="1">The sequence shown here is derived from an EMBL/GenBank/DDBJ whole genome shotgun (WGS) entry which is preliminary data.</text>
</comment>
<sequence>MNLKFRNVEENGKSTLSPVCTPIGIASPFSFVRPGPVATTVPVGTLLCAFSGKTIPPLVTVCGINRSMSTRSNNGINRRPMLPACLVLGKKFN</sequence>
<proteinExistence type="predicted"/>
<dbReference type="EMBL" id="NJHN03000035">
    <property type="protein sequence ID" value="KAH9422907.1"/>
    <property type="molecule type" value="Genomic_DNA"/>
</dbReference>
<dbReference type="Proteomes" id="UP000887458">
    <property type="component" value="Unassembled WGS sequence"/>
</dbReference>
<evidence type="ECO:0000313" key="2">
    <source>
        <dbReference type="Proteomes" id="UP000887458"/>
    </source>
</evidence>
<reference evidence="1 2" key="1">
    <citation type="journal article" date="2018" name="J. Allergy Clin. Immunol.">
        <title>High-quality assembly of Dermatophagoides pteronyssinus genome and transcriptome reveals a wide range of novel allergens.</title>
        <authorList>
            <person name="Liu X.Y."/>
            <person name="Yang K.Y."/>
            <person name="Wang M.Q."/>
            <person name="Kwok J.S."/>
            <person name="Zeng X."/>
            <person name="Yang Z."/>
            <person name="Xiao X.J."/>
            <person name="Lau C.P."/>
            <person name="Li Y."/>
            <person name="Huang Z.M."/>
            <person name="Ba J.G."/>
            <person name="Yim A.K."/>
            <person name="Ouyang C.Y."/>
            <person name="Ngai S.M."/>
            <person name="Chan T.F."/>
            <person name="Leung E.L."/>
            <person name="Liu L."/>
            <person name="Liu Z.G."/>
            <person name="Tsui S.K."/>
        </authorList>
    </citation>
    <scope>NUCLEOTIDE SEQUENCE [LARGE SCALE GENOMIC DNA]</scope>
    <source>
        <strain evidence="1">Derp</strain>
    </source>
</reference>